<organism evidence="15 16">
    <name type="scientific">Variovorax gossypii</name>
    <dbReference type="NCBI Taxonomy" id="1679495"/>
    <lineage>
        <taxon>Bacteria</taxon>
        <taxon>Pseudomonadati</taxon>
        <taxon>Pseudomonadota</taxon>
        <taxon>Betaproteobacteria</taxon>
        <taxon>Burkholderiales</taxon>
        <taxon>Comamonadaceae</taxon>
        <taxon>Variovorax</taxon>
    </lineage>
</organism>
<comment type="similarity">
    <text evidence="12">Belongs to the ABC transporter superfamily. Macrolide exporter (TC 3.A.1.122) family.</text>
</comment>
<feature type="transmembrane region" description="Helical" evidence="13">
    <location>
        <begin position="594"/>
        <end position="619"/>
    </location>
</feature>
<dbReference type="GO" id="GO:0046677">
    <property type="term" value="P:response to antibiotic"/>
    <property type="evidence" value="ECO:0007669"/>
    <property type="project" value="UniProtKB-KW"/>
</dbReference>
<evidence type="ECO:0000256" key="9">
    <source>
        <dbReference type="ARBA" id="ARBA00022989"/>
    </source>
</evidence>
<gene>
    <name evidence="15" type="primary">macB</name>
    <name evidence="15" type="ORF">EJP69_03870</name>
</gene>
<keyword evidence="16" id="KW-1185">Reference proteome</keyword>
<dbReference type="SMART" id="SM00382">
    <property type="entry name" value="AAA"/>
    <property type="match status" value="1"/>
</dbReference>
<dbReference type="Pfam" id="PF02687">
    <property type="entry name" value="FtsX"/>
    <property type="match status" value="1"/>
</dbReference>
<evidence type="ECO:0000256" key="13">
    <source>
        <dbReference type="SAM" id="Phobius"/>
    </source>
</evidence>
<dbReference type="FunFam" id="3.40.50.300:FF:000032">
    <property type="entry name" value="Export ABC transporter ATP-binding protein"/>
    <property type="match status" value="1"/>
</dbReference>
<evidence type="ECO:0000256" key="6">
    <source>
        <dbReference type="ARBA" id="ARBA00022741"/>
    </source>
</evidence>
<dbReference type="NCBIfam" id="NF007826">
    <property type="entry name" value="PRK10535.1"/>
    <property type="match status" value="1"/>
</dbReference>
<evidence type="ECO:0000256" key="2">
    <source>
        <dbReference type="ARBA" id="ARBA00022448"/>
    </source>
</evidence>
<keyword evidence="9 13" id="KW-1133">Transmembrane helix</keyword>
<dbReference type="GO" id="GO:0005886">
    <property type="term" value="C:plasma membrane"/>
    <property type="evidence" value="ECO:0007669"/>
    <property type="project" value="UniProtKB-SubCell"/>
</dbReference>
<keyword evidence="6" id="KW-0547">Nucleotide-binding</keyword>
<feature type="transmembrane region" description="Helical" evidence="13">
    <location>
        <begin position="541"/>
        <end position="566"/>
    </location>
</feature>
<dbReference type="GO" id="GO:0005524">
    <property type="term" value="F:ATP binding"/>
    <property type="evidence" value="ECO:0007669"/>
    <property type="project" value="UniProtKB-KW"/>
</dbReference>
<evidence type="ECO:0000256" key="5">
    <source>
        <dbReference type="ARBA" id="ARBA00022692"/>
    </source>
</evidence>
<evidence type="ECO:0000259" key="14">
    <source>
        <dbReference type="PROSITE" id="PS50893"/>
    </source>
</evidence>
<dbReference type="PROSITE" id="PS00211">
    <property type="entry name" value="ABC_TRANSPORTER_1"/>
    <property type="match status" value="1"/>
</dbReference>
<dbReference type="InterPro" id="IPR003439">
    <property type="entry name" value="ABC_transporter-like_ATP-bd"/>
</dbReference>
<keyword evidence="5 13" id="KW-0812">Transmembrane</keyword>
<reference evidence="15 16" key="1">
    <citation type="submission" date="2018-12" db="EMBL/GenBank/DDBJ databases">
        <title>The genome of Variovorax gossypii DSM 100435.</title>
        <authorList>
            <person name="Gao J."/>
            <person name="Sun J."/>
        </authorList>
    </citation>
    <scope>NUCLEOTIDE SEQUENCE [LARGE SCALE GENOMIC DNA]</scope>
    <source>
        <strain evidence="15 16">DSM 100435</strain>
    </source>
</reference>
<evidence type="ECO:0000256" key="12">
    <source>
        <dbReference type="ARBA" id="ARBA00038388"/>
    </source>
</evidence>
<keyword evidence="3" id="KW-1003">Cell membrane</keyword>
<dbReference type="CDD" id="cd03255">
    <property type="entry name" value="ABC_MJ0796_LolCDE_FtsE"/>
    <property type="match status" value="1"/>
</dbReference>
<dbReference type="InterPro" id="IPR017871">
    <property type="entry name" value="ABC_transporter-like_CS"/>
</dbReference>
<keyword evidence="8" id="KW-1278">Translocase</keyword>
<dbReference type="PANTHER" id="PTHR30572:SF7">
    <property type="entry name" value="MACROLIDE EXPORT ATP-BINDING_PERMEASE PROTEIN MACB"/>
    <property type="match status" value="1"/>
</dbReference>
<dbReference type="Gene3D" id="3.40.50.300">
    <property type="entry name" value="P-loop containing nucleotide triphosphate hydrolases"/>
    <property type="match status" value="1"/>
</dbReference>
<dbReference type="Proteomes" id="UP000267418">
    <property type="component" value="Unassembled WGS sequence"/>
</dbReference>
<dbReference type="PROSITE" id="PS50893">
    <property type="entry name" value="ABC_TRANSPORTER_2"/>
    <property type="match status" value="1"/>
</dbReference>
<evidence type="ECO:0000313" key="15">
    <source>
        <dbReference type="EMBL" id="RTQ36886.1"/>
    </source>
</evidence>
<name>A0A3S0QCM2_9BURK</name>
<keyword evidence="10 13" id="KW-0472">Membrane</keyword>
<dbReference type="GO" id="GO:0016887">
    <property type="term" value="F:ATP hydrolysis activity"/>
    <property type="evidence" value="ECO:0007669"/>
    <property type="project" value="InterPro"/>
</dbReference>
<protein>
    <submittedName>
        <fullName evidence="15">Macrolide ABC transporter ATP-binding protein/permease MacB</fullName>
    </submittedName>
</protein>
<evidence type="ECO:0000256" key="4">
    <source>
        <dbReference type="ARBA" id="ARBA00022519"/>
    </source>
</evidence>
<proteinExistence type="inferred from homology"/>
<dbReference type="InterPro" id="IPR003593">
    <property type="entry name" value="AAA+_ATPase"/>
</dbReference>
<feature type="domain" description="ABC transporter" evidence="14">
    <location>
        <begin position="10"/>
        <end position="248"/>
    </location>
</feature>
<dbReference type="RefSeq" id="WP_126468779.1">
    <property type="nucleotide sequence ID" value="NZ_RXOE01000001.1"/>
</dbReference>
<dbReference type="InterPro" id="IPR017911">
    <property type="entry name" value="MacB-like_ATP-bd"/>
</dbReference>
<dbReference type="InterPro" id="IPR025857">
    <property type="entry name" value="MacB_PCD"/>
</dbReference>
<dbReference type="AlphaFoldDB" id="A0A3S0QCM2"/>
<keyword evidence="2" id="KW-0813">Transport</keyword>
<evidence type="ECO:0000256" key="3">
    <source>
        <dbReference type="ARBA" id="ARBA00022475"/>
    </source>
</evidence>
<dbReference type="PANTHER" id="PTHR30572">
    <property type="entry name" value="MEMBRANE COMPONENT OF TRANSPORTER-RELATED"/>
    <property type="match status" value="1"/>
</dbReference>
<evidence type="ECO:0000313" key="16">
    <source>
        <dbReference type="Proteomes" id="UP000267418"/>
    </source>
</evidence>
<sequence>MTQEPKKPLLTLRGIGRSFPSGEQEVQVLKDVNLDIGNGEMLAIVGASGSGKSTLMNILGCLDRPSTGTYTVSGQDVGALDSDALAELRREHFGFIFQRYHLMQHLTATGNVEVPAVYAGTDGQARDSRARQLLARLGLGDRTEHRPSQLSGGQQQRVSIARALMNGGQVILADEPTGALDSRSGQEVIGILRELHAQGHTIIIVTHDMQVASCTERIIEIADGVIVDDRPNVPTVAAPVQAAAQADTAAPTAMTRPRLGIARFSTGWARFAEAFRMAWRSMMAHRMRTALTMLGIIIGITSVVSIAAIGEGAKRYVLSDIRAIGTNTLDVYPGRDFGDDKATSIRTLIPSDLDAIAVQPYVHSVTPTTSRSLRLRYRSVDINGTVNGVSDSFFRVRDMQMASGAAFTASDVRHQSQVVVIDQNTKRKLFPDGTEPVGKIILVGSLPCTVIGVAQEKKTVFGDGNKSLNIWLPYSTGASRLFGQQHFDNITVRIRDDQPTKAAEDSIVKLLTLRHGTKDFFTFNMDSIVKTAERTSQSLTLLLSLIAVISLVVGGIGVMNIMLVSVTERTREIGIRMAVGARQSDVLQQFLTEAVLVCLVGGLIGVMLSYGISFLFSLLVKQWQMIFSIGAVVSAFLCASLIGVLFGYLPARNAARLDPIEALARE</sequence>
<accession>A0A3S0QCM2</accession>
<keyword evidence="4" id="KW-0997">Cell inner membrane</keyword>
<dbReference type="OrthoDB" id="4814201at2"/>
<evidence type="ECO:0000256" key="7">
    <source>
        <dbReference type="ARBA" id="ARBA00022840"/>
    </source>
</evidence>
<keyword evidence="7 15" id="KW-0067">ATP-binding</keyword>
<dbReference type="InterPro" id="IPR027417">
    <property type="entry name" value="P-loop_NTPase"/>
</dbReference>
<evidence type="ECO:0000256" key="8">
    <source>
        <dbReference type="ARBA" id="ARBA00022967"/>
    </source>
</evidence>
<feature type="transmembrane region" description="Helical" evidence="13">
    <location>
        <begin position="290"/>
        <end position="310"/>
    </location>
</feature>
<dbReference type="SUPFAM" id="SSF52540">
    <property type="entry name" value="P-loop containing nucleoside triphosphate hydrolases"/>
    <property type="match status" value="1"/>
</dbReference>
<comment type="subcellular location">
    <subcellularLocation>
        <location evidence="1">Cell inner membrane</location>
        <topology evidence="1">Multi-pass membrane protein</topology>
    </subcellularLocation>
</comment>
<dbReference type="EMBL" id="RXOE01000001">
    <property type="protein sequence ID" value="RTQ36886.1"/>
    <property type="molecule type" value="Genomic_DNA"/>
</dbReference>
<dbReference type="InterPro" id="IPR050250">
    <property type="entry name" value="Macrolide_Exporter_MacB"/>
</dbReference>
<evidence type="ECO:0000256" key="10">
    <source>
        <dbReference type="ARBA" id="ARBA00023136"/>
    </source>
</evidence>
<evidence type="ECO:0000256" key="1">
    <source>
        <dbReference type="ARBA" id="ARBA00004429"/>
    </source>
</evidence>
<evidence type="ECO:0000256" key="11">
    <source>
        <dbReference type="ARBA" id="ARBA00023251"/>
    </source>
</evidence>
<dbReference type="Pfam" id="PF00005">
    <property type="entry name" value="ABC_tran"/>
    <property type="match status" value="1"/>
</dbReference>
<dbReference type="Pfam" id="PF12704">
    <property type="entry name" value="MacB_PCD"/>
    <property type="match status" value="1"/>
</dbReference>
<feature type="transmembrane region" description="Helical" evidence="13">
    <location>
        <begin position="625"/>
        <end position="649"/>
    </location>
</feature>
<comment type="caution">
    <text evidence="15">The sequence shown here is derived from an EMBL/GenBank/DDBJ whole genome shotgun (WGS) entry which is preliminary data.</text>
</comment>
<keyword evidence="11" id="KW-0046">Antibiotic resistance</keyword>
<dbReference type="GO" id="GO:0022857">
    <property type="term" value="F:transmembrane transporter activity"/>
    <property type="evidence" value="ECO:0007669"/>
    <property type="project" value="TreeGrafter"/>
</dbReference>
<dbReference type="InterPro" id="IPR003838">
    <property type="entry name" value="ABC3_permease_C"/>
</dbReference>
<dbReference type="GO" id="GO:0098796">
    <property type="term" value="C:membrane protein complex"/>
    <property type="evidence" value="ECO:0007669"/>
    <property type="project" value="UniProtKB-ARBA"/>
</dbReference>